<organism evidence="3 4">
    <name type="scientific">Tigriopus californicus</name>
    <name type="common">Marine copepod</name>
    <dbReference type="NCBI Taxonomy" id="6832"/>
    <lineage>
        <taxon>Eukaryota</taxon>
        <taxon>Metazoa</taxon>
        <taxon>Ecdysozoa</taxon>
        <taxon>Arthropoda</taxon>
        <taxon>Crustacea</taxon>
        <taxon>Multicrustacea</taxon>
        <taxon>Hexanauplia</taxon>
        <taxon>Copepoda</taxon>
        <taxon>Harpacticoida</taxon>
        <taxon>Harpacticidae</taxon>
        <taxon>Tigriopus</taxon>
    </lineage>
</organism>
<dbReference type="GO" id="GO:0009225">
    <property type="term" value="P:nucleotide-sugar metabolic process"/>
    <property type="evidence" value="ECO:0007669"/>
    <property type="project" value="TreeGrafter"/>
</dbReference>
<dbReference type="Proteomes" id="UP000318571">
    <property type="component" value="Chromosome 2"/>
</dbReference>
<gene>
    <name evidence="3" type="ORF">TCAL_16810</name>
</gene>
<dbReference type="PANTHER" id="PTHR12837:SF15">
    <property type="entry name" value="POLY(ADP-RIBOSE) GLYCOHYDROLASE"/>
    <property type="match status" value="1"/>
</dbReference>
<dbReference type="GO" id="GO:0005634">
    <property type="term" value="C:nucleus"/>
    <property type="evidence" value="ECO:0007669"/>
    <property type="project" value="TreeGrafter"/>
</dbReference>
<feature type="active site" evidence="1">
    <location>
        <position position="104"/>
    </location>
</feature>
<accession>A0A553PC07</accession>
<evidence type="ECO:0000313" key="4">
    <source>
        <dbReference type="Proteomes" id="UP000318571"/>
    </source>
</evidence>
<dbReference type="EMBL" id="VCGU01000005">
    <property type="protein sequence ID" value="TRY75215.1"/>
    <property type="molecule type" value="Genomic_DNA"/>
</dbReference>
<protein>
    <recommendedName>
        <fullName evidence="2">PARG catalytic Macro domain-containing protein</fullName>
    </recommendedName>
</protein>
<dbReference type="GO" id="GO:0006282">
    <property type="term" value="P:regulation of DNA repair"/>
    <property type="evidence" value="ECO:0007669"/>
    <property type="project" value="InterPro"/>
</dbReference>
<dbReference type="GO" id="GO:0004649">
    <property type="term" value="F:poly(ADP-ribose) glycohydrolase activity"/>
    <property type="evidence" value="ECO:0007669"/>
    <property type="project" value="InterPro"/>
</dbReference>
<dbReference type="GO" id="GO:0005737">
    <property type="term" value="C:cytoplasm"/>
    <property type="evidence" value="ECO:0007669"/>
    <property type="project" value="TreeGrafter"/>
</dbReference>
<dbReference type="AlphaFoldDB" id="A0A553PC07"/>
<reference evidence="3 4" key="1">
    <citation type="journal article" date="2018" name="Nat. Ecol. Evol.">
        <title>Genomic signatures of mitonuclear coevolution across populations of Tigriopus californicus.</title>
        <authorList>
            <person name="Barreto F.S."/>
            <person name="Watson E.T."/>
            <person name="Lima T.G."/>
            <person name="Willett C.S."/>
            <person name="Edmands S."/>
            <person name="Li W."/>
            <person name="Burton R.S."/>
        </authorList>
    </citation>
    <scope>NUCLEOTIDE SEQUENCE [LARGE SCALE GENOMIC DNA]</scope>
    <source>
        <strain evidence="3 4">San Diego</strain>
    </source>
</reference>
<proteinExistence type="predicted"/>
<name>A0A553PC07_TIGCA</name>
<evidence type="ECO:0000259" key="2">
    <source>
        <dbReference type="Pfam" id="PF05028"/>
    </source>
</evidence>
<dbReference type="Pfam" id="PF05028">
    <property type="entry name" value="PARG_cat_C"/>
    <property type="match status" value="1"/>
</dbReference>
<keyword evidence="4" id="KW-1185">Reference proteome</keyword>
<feature type="active site" evidence="1">
    <location>
        <position position="105"/>
    </location>
</feature>
<evidence type="ECO:0000313" key="3">
    <source>
        <dbReference type="EMBL" id="TRY75215.1"/>
    </source>
</evidence>
<feature type="active site" evidence="1">
    <location>
        <position position="86"/>
    </location>
</feature>
<dbReference type="PANTHER" id="PTHR12837">
    <property type="entry name" value="POLY ADP-RIBOSE GLYCOHYDROLASE"/>
    <property type="match status" value="1"/>
</dbReference>
<dbReference type="InterPro" id="IPR007724">
    <property type="entry name" value="Poly_GlycHdrlase"/>
</dbReference>
<dbReference type="GO" id="GO:0005975">
    <property type="term" value="P:carbohydrate metabolic process"/>
    <property type="evidence" value="ECO:0007669"/>
    <property type="project" value="InterPro"/>
</dbReference>
<comment type="caution">
    <text evidence="3">The sequence shown here is derived from an EMBL/GenBank/DDBJ whole genome shotgun (WGS) entry which is preliminary data.</text>
</comment>
<dbReference type="GO" id="GO:1990966">
    <property type="term" value="P:ATP generation from poly-ADP-D-ribose"/>
    <property type="evidence" value="ECO:0007669"/>
    <property type="project" value="TreeGrafter"/>
</dbReference>
<sequence>MAQDTTPNQCIGKVYLEHPKTVVFDRAFGVNVQFETRRRDPVTFHRHFIPYQSLPDWHKSKKQLTELHINAKGTIEDDGFGMLQVDFANALVGGGVLGHGCVQEEIRFLISPELILSRLFTEGSSGNECLVVTVPTSKSRGVATGIGDVVLSVGIRN</sequence>
<dbReference type="STRING" id="6832.A0A553PC07"/>
<feature type="domain" description="PARG catalytic Macro" evidence="2">
    <location>
        <begin position="55"/>
        <end position="133"/>
    </location>
</feature>
<evidence type="ECO:0000256" key="1">
    <source>
        <dbReference type="PIRSR" id="PIRSR607724-1"/>
    </source>
</evidence>
<dbReference type="InterPro" id="IPR046372">
    <property type="entry name" value="PARG_cat_C"/>
</dbReference>